<evidence type="ECO:0000256" key="1">
    <source>
        <dbReference type="ARBA" id="ARBA00023125"/>
    </source>
</evidence>
<accession>A0ABW1NHS8</accession>
<keyword evidence="4" id="KW-1185">Reference proteome</keyword>
<protein>
    <submittedName>
        <fullName evidence="3">TetR/AcrR family transcriptional regulator</fullName>
    </submittedName>
</protein>
<name>A0ABW1NHS8_9ACTN</name>
<dbReference type="InterPro" id="IPR009057">
    <property type="entry name" value="Homeodomain-like_sf"/>
</dbReference>
<evidence type="ECO:0000313" key="4">
    <source>
        <dbReference type="Proteomes" id="UP001596137"/>
    </source>
</evidence>
<dbReference type="Gene3D" id="1.10.357.10">
    <property type="entry name" value="Tetracycline Repressor, domain 2"/>
    <property type="match status" value="1"/>
</dbReference>
<keyword evidence="1" id="KW-0238">DNA-binding</keyword>
<evidence type="ECO:0000313" key="3">
    <source>
        <dbReference type="EMBL" id="MFC6082939.1"/>
    </source>
</evidence>
<comment type="caution">
    <text evidence="3">The sequence shown here is derived from an EMBL/GenBank/DDBJ whole genome shotgun (WGS) entry which is preliminary data.</text>
</comment>
<dbReference type="SUPFAM" id="SSF46689">
    <property type="entry name" value="Homeodomain-like"/>
    <property type="match status" value="1"/>
</dbReference>
<evidence type="ECO:0000259" key="2">
    <source>
        <dbReference type="Pfam" id="PF00440"/>
    </source>
</evidence>
<dbReference type="Proteomes" id="UP001596137">
    <property type="component" value="Unassembled WGS sequence"/>
</dbReference>
<proteinExistence type="predicted"/>
<sequence length="218" mass="24320">MPPDPRTTAARLVAAAEHLFAERGIDAVSLREITAAAGQRNTTALQYHFGDRDGVLRAVLVKHQPEIEARRHQLLDEYQARGALPHGEARRTLSAALVRPMAAKLADPDGGRAYLRIMEQLVHRAGRVPDADPAQSIHRWRELVAPLLSPVAVARLHQRFTAIRLTYVELSRRARGPAKDDRLFTSHLIDVVSAVLATEVSHETARLLEEREERRRGA</sequence>
<reference evidence="4" key="1">
    <citation type="journal article" date="2019" name="Int. J. Syst. Evol. Microbiol.">
        <title>The Global Catalogue of Microorganisms (GCM) 10K type strain sequencing project: providing services to taxonomists for standard genome sequencing and annotation.</title>
        <authorList>
            <consortium name="The Broad Institute Genomics Platform"/>
            <consortium name="The Broad Institute Genome Sequencing Center for Infectious Disease"/>
            <person name="Wu L."/>
            <person name="Ma J."/>
        </authorList>
    </citation>
    <scope>NUCLEOTIDE SEQUENCE [LARGE SCALE GENOMIC DNA]</scope>
    <source>
        <strain evidence="4">JCM 30346</strain>
    </source>
</reference>
<dbReference type="RefSeq" id="WP_380754028.1">
    <property type="nucleotide sequence ID" value="NZ_JBHSRF010000023.1"/>
</dbReference>
<dbReference type="InterPro" id="IPR001647">
    <property type="entry name" value="HTH_TetR"/>
</dbReference>
<dbReference type="Pfam" id="PF00440">
    <property type="entry name" value="TetR_N"/>
    <property type="match status" value="1"/>
</dbReference>
<dbReference type="EMBL" id="JBHSRF010000023">
    <property type="protein sequence ID" value="MFC6082939.1"/>
    <property type="molecule type" value="Genomic_DNA"/>
</dbReference>
<gene>
    <name evidence="3" type="ORF">ACFP1K_17340</name>
</gene>
<organism evidence="3 4">
    <name type="scientific">Sphaerisporangium aureirubrum</name>
    <dbReference type="NCBI Taxonomy" id="1544736"/>
    <lineage>
        <taxon>Bacteria</taxon>
        <taxon>Bacillati</taxon>
        <taxon>Actinomycetota</taxon>
        <taxon>Actinomycetes</taxon>
        <taxon>Streptosporangiales</taxon>
        <taxon>Streptosporangiaceae</taxon>
        <taxon>Sphaerisporangium</taxon>
    </lineage>
</organism>
<feature type="domain" description="HTH tetR-type" evidence="2">
    <location>
        <begin position="12"/>
        <end position="59"/>
    </location>
</feature>